<proteinExistence type="predicted"/>
<dbReference type="OMA" id="LMSWMVL"/>
<dbReference type="Proteomes" id="UP000756132">
    <property type="component" value="Chromosome 3"/>
</dbReference>
<feature type="transmembrane region" description="Helical" evidence="2">
    <location>
        <begin position="212"/>
        <end position="231"/>
    </location>
</feature>
<feature type="transmembrane region" description="Helical" evidence="2">
    <location>
        <begin position="175"/>
        <end position="200"/>
    </location>
</feature>
<feature type="transmembrane region" description="Helical" evidence="2">
    <location>
        <begin position="134"/>
        <end position="155"/>
    </location>
</feature>
<feature type="transmembrane region" description="Helical" evidence="2">
    <location>
        <begin position="27"/>
        <end position="49"/>
    </location>
</feature>
<feature type="transmembrane region" description="Helical" evidence="2">
    <location>
        <begin position="104"/>
        <end position="127"/>
    </location>
</feature>
<dbReference type="KEGG" id="ffu:CLAFUR5_08141"/>
<keyword evidence="2" id="KW-0812">Transmembrane</keyword>
<feature type="region of interest" description="Disordered" evidence="1">
    <location>
        <begin position="307"/>
        <end position="355"/>
    </location>
</feature>
<keyword evidence="2" id="KW-1133">Transmembrane helix</keyword>
<evidence type="ECO:0000313" key="5">
    <source>
        <dbReference type="Proteomes" id="UP000756132"/>
    </source>
</evidence>
<feature type="compositionally biased region" description="Basic and acidic residues" evidence="1">
    <location>
        <begin position="369"/>
        <end position="386"/>
    </location>
</feature>
<sequence length="394" mass="42873">MSAMQEQQVLPEGPRNFITTSQDHGGIALTICTLMATWVVLCFVVRMYMRATVSGPFGLDDIVCSVATVFGVIQMIVSASAISFGFGKALVLLTPEQIGAAEKAVYYIVTDTLTKCTVALLIARIVFIKSRVQACYGVVAASCIWGFASFLAEAIRCTRYAPWTIVGDQCGNLLLSWQVITAFNILIEVALLMFPIWLVWGLRTNLSRKITVVVVFWLRLPVVVAAGLRIHFLAKSIGTSEPLLNAVIPFFCMNIEVHYSLMAATMPTLKPFVGAFNTGWGTYDNHGISGYGGSSGGSYALHSLERKNGKKGSTPVNRSHASGEEGDALRPNYGKNVTHVRSIPTPTRSSGGSEEMIIRQTVTCEVHYEGSEQDAKGSRVTSREGDSIDYVKLY</sequence>
<dbReference type="Pfam" id="PF20684">
    <property type="entry name" value="Fung_rhodopsin"/>
    <property type="match status" value="1"/>
</dbReference>
<dbReference type="InterPro" id="IPR049326">
    <property type="entry name" value="Rhodopsin_dom_fungi"/>
</dbReference>
<reference evidence="4" key="1">
    <citation type="submission" date="2021-12" db="EMBL/GenBank/DDBJ databases">
        <authorList>
            <person name="Zaccaron A."/>
            <person name="Stergiopoulos I."/>
        </authorList>
    </citation>
    <scope>NUCLEOTIDE SEQUENCE</scope>
    <source>
        <strain evidence="4">Race5_Kim</strain>
    </source>
</reference>
<feature type="domain" description="Rhodopsin" evidence="3">
    <location>
        <begin position="45"/>
        <end position="273"/>
    </location>
</feature>
<dbReference type="PANTHER" id="PTHR39614">
    <property type="entry name" value="INTEGRAL MEMBRANE PROTEIN"/>
    <property type="match status" value="1"/>
</dbReference>
<keyword evidence="5" id="KW-1185">Reference proteome</keyword>
<reference evidence="4" key="2">
    <citation type="journal article" date="2022" name="Microb. Genom.">
        <title>A chromosome-scale genome assembly of the tomato pathogen Cladosporium fulvum reveals a compartmentalized genome architecture and the presence of a dispensable chromosome.</title>
        <authorList>
            <person name="Zaccaron A.Z."/>
            <person name="Chen L.H."/>
            <person name="Samaras A."/>
            <person name="Stergiopoulos I."/>
        </authorList>
    </citation>
    <scope>NUCLEOTIDE SEQUENCE</scope>
    <source>
        <strain evidence="4">Race5_Kim</strain>
    </source>
</reference>
<evidence type="ECO:0000259" key="3">
    <source>
        <dbReference type="Pfam" id="PF20684"/>
    </source>
</evidence>
<evidence type="ECO:0000256" key="1">
    <source>
        <dbReference type="SAM" id="MobiDB-lite"/>
    </source>
</evidence>
<keyword evidence="2" id="KW-0472">Membrane</keyword>
<dbReference type="RefSeq" id="XP_047760015.1">
    <property type="nucleotide sequence ID" value="XM_047907289.1"/>
</dbReference>
<dbReference type="OrthoDB" id="3897607at2759"/>
<protein>
    <recommendedName>
        <fullName evidence="3">Rhodopsin domain-containing protein</fullName>
    </recommendedName>
</protein>
<organism evidence="4 5">
    <name type="scientific">Passalora fulva</name>
    <name type="common">Tomato leaf mold</name>
    <name type="synonym">Cladosporium fulvum</name>
    <dbReference type="NCBI Taxonomy" id="5499"/>
    <lineage>
        <taxon>Eukaryota</taxon>
        <taxon>Fungi</taxon>
        <taxon>Dikarya</taxon>
        <taxon>Ascomycota</taxon>
        <taxon>Pezizomycotina</taxon>
        <taxon>Dothideomycetes</taxon>
        <taxon>Dothideomycetidae</taxon>
        <taxon>Mycosphaerellales</taxon>
        <taxon>Mycosphaerellaceae</taxon>
        <taxon>Fulvia</taxon>
    </lineage>
</organism>
<dbReference type="PANTHER" id="PTHR39614:SF2">
    <property type="entry name" value="INTEGRAL MEMBRANE PROTEIN"/>
    <property type="match status" value="1"/>
</dbReference>
<dbReference type="AlphaFoldDB" id="A0A9Q8LE01"/>
<accession>A0A9Q8LE01</accession>
<name>A0A9Q8LE01_PASFU</name>
<evidence type="ECO:0000313" key="4">
    <source>
        <dbReference type="EMBL" id="UJO15649.1"/>
    </source>
</evidence>
<gene>
    <name evidence="4" type="ORF">CLAFUR5_08141</name>
</gene>
<feature type="transmembrane region" description="Helical" evidence="2">
    <location>
        <begin position="61"/>
        <end position="84"/>
    </location>
</feature>
<dbReference type="EMBL" id="CP090165">
    <property type="protein sequence ID" value="UJO15649.1"/>
    <property type="molecule type" value="Genomic_DNA"/>
</dbReference>
<evidence type="ECO:0000256" key="2">
    <source>
        <dbReference type="SAM" id="Phobius"/>
    </source>
</evidence>
<dbReference type="GeneID" id="71988019"/>
<feature type="region of interest" description="Disordered" evidence="1">
    <location>
        <begin position="369"/>
        <end position="388"/>
    </location>
</feature>